<dbReference type="PROSITE" id="PS50096">
    <property type="entry name" value="IQ"/>
    <property type="match status" value="6"/>
</dbReference>
<dbReference type="Pfam" id="PF00063">
    <property type="entry name" value="Myosin_head"/>
    <property type="match status" value="1"/>
</dbReference>
<keyword evidence="4" id="KW-0677">Repeat</keyword>
<dbReference type="PANTHER" id="PTHR13140:SF356">
    <property type="entry name" value="UNCONVENTIONAL MYOSIN-VB"/>
    <property type="match status" value="1"/>
</dbReference>
<accession>A0A6P6EBN0</accession>
<evidence type="ECO:0000256" key="7">
    <source>
        <dbReference type="ARBA" id="ARBA00022860"/>
    </source>
</evidence>
<feature type="domain" description="Myosin N-terminal SH3-like" evidence="21">
    <location>
        <begin position="8"/>
        <end position="60"/>
    </location>
</feature>
<keyword evidence="7" id="KW-0112">Calmodulin-binding</keyword>
<feature type="coiled-coil region" evidence="17">
    <location>
        <begin position="884"/>
        <end position="942"/>
    </location>
</feature>
<dbReference type="GO" id="GO:0005516">
    <property type="term" value="F:calmodulin binding"/>
    <property type="evidence" value="ECO:0007669"/>
    <property type="project" value="UniProtKB-KW"/>
</dbReference>
<dbReference type="Gene3D" id="6.20.240.20">
    <property type="match status" value="1"/>
</dbReference>
<dbReference type="FunFam" id="1.20.5.190:FF:000037">
    <property type="entry name" value="Myosin VB"/>
    <property type="match status" value="1"/>
</dbReference>
<dbReference type="SUPFAM" id="SSF52540">
    <property type="entry name" value="P-loop containing nucleoside triphosphate hydrolases"/>
    <property type="match status" value="2"/>
</dbReference>
<dbReference type="InterPro" id="IPR036961">
    <property type="entry name" value="Kinesin_motor_dom_sf"/>
</dbReference>
<dbReference type="GeneID" id="101568471"/>
<keyword evidence="9 17" id="KW-0175">Coiled coil</keyword>
<dbReference type="FunFam" id="1.20.5.190:FF:000001">
    <property type="entry name" value="unconventional myosin-Va"/>
    <property type="match status" value="1"/>
</dbReference>
<dbReference type="Pfam" id="PF25966">
    <property type="entry name" value="Myo5a"/>
    <property type="match status" value="1"/>
</dbReference>
<feature type="compositionally biased region" description="Basic and acidic residues" evidence="18">
    <location>
        <begin position="1151"/>
        <end position="1163"/>
    </location>
</feature>
<dbReference type="InterPro" id="IPR002710">
    <property type="entry name" value="Dilute_dom"/>
</dbReference>
<dbReference type="SMART" id="SM01132">
    <property type="entry name" value="DIL"/>
    <property type="match status" value="1"/>
</dbReference>
<dbReference type="Gene3D" id="1.20.58.530">
    <property type="match status" value="1"/>
</dbReference>
<proteinExistence type="inferred from homology"/>
<feature type="binding site" evidence="16">
    <location>
        <begin position="163"/>
        <end position="170"/>
    </location>
    <ligand>
        <name>ATP</name>
        <dbReference type="ChEBI" id="CHEBI:30616"/>
    </ligand>
</feature>
<keyword evidence="5 16" id="KW-0547">Nucleotide-binding</keyword>
<dbReference type="PROSITE" id="PS51126">
    <property type="entry name" value="DILUTE"/>
    <property type="match status" value="1"/>
</dbReference>
<dbReference type="SMART" id="SM00015">
    <property type="entry name" value="IQ"/>
    <property type="match status" value="6"/>
</dbReference>
<keyword evidence="8" id="KW-0653">Protein transport</keyword>
<evidence type="ECO:0000256" key="16">
    <source>
        <dbReference type="PROSITE-ProRule" id="PRU00782"/>
    </source>
</evidence>
<evidence type="ECO:0000256" key="1">
    <source>
        <dbReference type="ARBA" id="ARBA00008314"/>
    </source>
</evidence>
<evidence type="ECO:0000256" key="9">
    <source>
        <dbReference type="ARBA" id="ARBA00023054"/>
    </source>
</evidence>
<protein>
    <recommendedName>
        <fullName evidence="15">Unconventional myosin-Vb</fullName>
    </recommendedName>
</protein>
<evidence type="ECO:0000256" key="8">
    <source>
        <dbReference type="ARBA" id="ARBA00022927"/>
    </source>
</evidence>
<evidence type="ECO:0000256" key="17">
    <source>
        <dbReference type="SAM" id="Coils"/>
    </source>
</evidence>
<sequence length="1806" mass="208843">MSVGELYSQYTRVWIPDPEEVWRSAELTKDYKEGEKSLQLKLEDETIQEYPIDIQSNQLPFLRNPDILVGENDLTALSYLHEPAVLHNLKVRFLESNHIYTYCGIVLVAINPYEQLPIYGQDVIYAYSGQNMGDMDPHIFAVAEEAYKQMARDEKNQSIIVSGESGAGKTVSAKYAMRYFATVGGSASETNIEEKVLASSPIMEAIGNAKTTRNDNSSRFGKYIQIGFDKRYHIIGANMRTYLLEKSRVVFQADDERNYHIFYQLCAAASLPEFKELALTCAEDFFYTSQGGDTSIEGVDDAEDFEKTRQAFTLLGVRESHQISIFKIIASILHLGSVEIQAERDGDSCSISPQDEHLSNFCHLLGVEHSQMEHWLCHRKLVTTSETYVKTMSLQQVVNARNALAKHIYAKLFNWIVEHINKALHTSLKQHSFIGVLDIYGFETFEVNSFEQFCINFANEKLQQQFNSHVFKLEQEEYMKEQIPWTLIDFYDNQPCIDLIEAKLGILDLLDEECKVPKGTDQNWVQKLYDRYSSSQHFQKPRMSSTSFIVVHFADKVAILLTVLALLSLPPFPLVADLFHDDKDATPATTPAGKGSSSKINIRSAKPPMKISNKDHKKTVGHQFRNSLNRLMETLNATTPHYVRCIKPNDDKLPFYFDPKRAVQQLRACGVLETIRISAAGYPSRWTYHDFFNRYRVLVKKRELANTDKKAICKSVLENLIRDPDKFQFGRTKIFFRAGQVAYLEKLRADKFRAATIMIQKTVRGWLQKVKYHRLKKATVTLQKHCRGYLARRLAEHLRRTRAAVVFQKQYRMLRARRAYQRTCRAAVVIQAFARAMFVRRIYRQVLMEHKATIIQKHARGWMARRCFWRLRHAAIVIQCAFRRLKARQELKALKIEARSAEHLKRLNVGMENKVVQLQRKIDEQNKEIKTLLEKLSTITTTHTTEVEKLNRELACYQQNQGAEASLQLQEEVQSLRTELQRAHSERQVLEDAHSRETDELRKRVADLKQENALLKDEKEQLNNQILCQSKDEFAQNSMKENLLMKKELEEERSRYQNLVKEYSRLEQRYDNLRDEQTPGHRRNPSNQSSLESDSNYPSVSTSEVGDTEDALQQVEEIGVEKAAMDMTVFLKLQKRVRELEQERKKLQVQLEKREQQESKKGQMEQPKYDIGLDQDSDLAYNSLKRQELESENKKLKNDLNELRKAVADQATQNNSPHSSPDSYSLLLNQLKLANEELEVRKEEVLILRTQIVNADQHRLAGKSTEPNINARTSWPNSEKHVDPEDAIEAYHGVCQTNRLLEAQLQAQSQEHEEEVESLKAQLEALKEEMDKQQQTFCQTLLLSPEAQVEFGVQQEISRLTNENLDLKELVEKLEKNERKLKKQLKIYMKKVQDLEAVQALAQSDRRHHELTRQVTVQRKEKDFQGMLEYHKDDEAALIRNLVTDLKPQMLSGTVPCLPAYILYMCIRHADYTNDDLKVHSLLTSTINGIKKVLKKHNDDFEMTTFWLSNTCRLLHCLKQYSGDEGFMTQNTAKQNEHCLKNFDLTEYRQVLSDLSIQIYQQLIKIAEGLLQPMIVSAMLENESIQGLSGVKPMGYRKRSSSMVDGDNSYCLEAIIHQMNSFHMVMCDQGLDPEIILQVFKQLFYMINAVTLNNLLLRKDVCSWSTGMQLRYNISQLEEWLRGRNLQQSGAAQTMEPLIQAAQLLQLKKKTREDAEAICSLCTSLSTQQIVKILNLYTPLNEFEERVTVSFIRTIQAQLQDRNDPQQLLLDFKHMFPVLFPFNPSSLTMDSIHIPACLNLEFLNEV</sequence>
<dbReference type="FunCoup" id="A0A6P6EBN0">
    <property type="interactions" value="221"/>
</dbReference>
<evidence type="ECO:0000256" key="11">
    <source>
        <dbReference type="ARBA" id="ARBA00023175"/>
    </source>
</evidence>
<dbReference type="GO" id="GO:0015031">
    <property type="term" value="P:protein transport"/>
    <property type="evidence" value="ECO:0007669"/>
    <property type="project" value="UniProtKB-KW"/>
</dbReference>
<evidence type="ECO:0000313" key="23">
    <source>
        <dbReference type="RefSeq" id="XP_023569468.1"/>
    </source>
</evidence>
<keyword evidence="12 16" id="KW-0009">Actin-binding</keyword>
<comment type="function">
    <text evidence="13">May be involved in vesicular trafficking via its association with the CART complex. The CART complex is necessary for efficient transferrin receptor recycling but not for EGFR degradation. Required in a complex with RAB11A and RAB11FIP2 for the transport of NPC1L1 to the plasma membrane. Together with RAB11A participates in CFTR trafficking to the plasma membrane and TF (transferrin) recycling in nonpolarized cells. Together with RAB11A and RAB8A participates in epithelial cell polarization. Together with RAB25 regulates transcytosis. Required for proper localization of bile salt export pump ABCB11 at the apical/canalicular plasma membrane of hepatocytes.</text>
</comment>
<evidence type="ECO:0000256" key="12">
    <source>
        <dbReference type="ARBA" id="ARBA00023203"/>
    </source>
</evidence>
<dbReference type="InterPro" id="IPR036103">
    <property type="entry name" value="MYSc_Myo5"/>
</dbReference>
<dbReference type="Proteomes" id="UP000515203">
    <property type="component" value="Unplaced"/>
</dbReference>
<dbReference type="InterPro" id="IPR000048">
    <property type="entry name" value="IQ_motif_EF-hand-BS"/>
</dbReference>
<evidence type="ECO:0000256" key="2">
    <source>
        <dbReference type="ARBA" id="ARBA00022448"/>
    </source>
</evidence>
<dbReference type="Pfam" id="PF01843">
    <property type="entry name" value="DIL"/>
    <property type="match status" value="1"/>
</dbReference>
<dbReference type="FunFam" id="1.20.5.190:FF:000006">
    <property type="entry name" value="Myosin VA"/>
    <property type="match status" value="1"/>
</dbReference>
<dbReference type="CDD" id="cd15477">
    <property type="entry name" value="Myo5b_CBD"/>
    <property type="match status" value="1"/>
</dbReference>
<keyword evidence="6 16" id="KW-0067">ATP-binding</keyword>
<evidence type="ECO:0000256" key="15">
    <source>
        <dbReference type="ARBA" id="ARBA00068038"/>
    </source>
</evidence>
<dbReference type="PANTHER" id="PTHR13140">
    <property type="entry name" value="MYOSIN"/>
    <property type="match status" value="1"/>
</dbReference>
<dbReference type="GO" id="GO:0031410">
    <property type="term" value="C:cytoplasmic vesicle"/>
    <property type="evidence" value="ECO:0007669"/>
    <property type="project" value="UniProtKB-ARBA"/>
</dbReference>
<dbReference type="RefSeq" id="XP_023569468.1">
    <property type="nucleotide sequence ID" value="XM_023713700.1"/>
</dbReference>
<evidence type="ECO:0000259" key="21">
    <source>
        <dbReference type="PROSITE" id="PS51844"/>
    </source>
</evidence>
<dbReference type="GO" id="GO:0000146">
    <property type="term" value="F:microfilament motor activity"/>
    <property type="evidence" value="ECO:0007669"/>
    <property type="project" value="TreeGrafter"/>
</dbReference>
<feature type="coiled-coil region" evidence="17">
    <location>
        <begin position="1186"/>
        <end position="1248"/>
    </location>
</feature>
<dbReference type="InterPro" id="IPR001609">
    <property type="entry name" value="Myosin_head_motor_dom-like"/>
</dbReference>
<dbReference type="InParanoid" id="A0A6P6EBN0"/>
<dbReference type="OrthoDB" id="6108017at2759"/>
<feature type="domain" description="Myosin motor" evidence="20">
    <location>
        <begin position="69"/>
        <end position="749"/>
    </location>
</feature>
<dbReference type="Gene3D" id="1.10.10.820">
    <property type="match status" value="1"/>
</dbReference>
<dbReference type="InterPro" id="IPR058662">
    <property type="entry name" value="Myo5a/b_dom"/>
</dbReference>
<dbReference type="FunFam" id="1.20.120.720:FF:000016">
    <property type="entry name" value="Myosin VB"/>
    <property type="match status" value="1"/>
</dbReference>
<dbReference type="GO" id="GO:0051015">
    <property type="term" value="F:actin filament binding"/>
    <property type="evidence" value="ECO:0007669"/>
    <property type="project" value="TreeGrafter"/>
</dbReference>
<keyword evidence="10 16" id="KW-0518">Myosin</keyword>
<feature type="region of interest" description="Disordered" evidence="18">
    <location>
        <begin position="1151"/>
        <end position="1176"/>
    </location>
</feature>
<dbReference type="CDD" id="cd01380">
    <property type="entry name" value="MYSc_Myo5"/>
    <property type="match status" value="1"/>
</dbReference>
<comment type="subunit">
    <text evidence="14">Component of the CART complex, at least composed of ACTN4, HGS/HRS, MYO5B and TRIM3. Interacts with RAB11FIP2. Interacts with RAB11A and RAB8A. Found in a complex with CFTR and RAB11A. Interacts with NPC1L1. Interacts with LIMA1.</text>
</comment>
<comment type="similarity">
    <text evidence="1 16">Belongs to the TRAFAC class myosin-kinesin ATPase superfamily. Myosin family.</text>
</comment>
<feature type="region of interest" description="Actin-binding" evidence="16">
    <location>
        <begin position="628"/>
        <end position="650"/>
    </location>
</feature>
<dbReference type="Gene3D" id="1.20.120.720">
    <property type="entry name" value="Myosin VI head, motor domain, U50 subdomain"/>
    <property type="match status" value="1"/>
</dbReference>
<evidence type="ECO:0000259" key="19">
    <source>
        <dbReference type="PROSITE" id="PS51126"/>
    </source>
</evidence>
<dbReference type="InterPro" id="IPR037990">
    <property type="entry name" value="Myo5b_CBD"/>
</dbReference>
<dbReference type="PRINTS" id="PR00193">
    <property type="entry name" value="MYOSINHEAVY"/>
</dbReference>
<dbReference type="SMART" id="SM00242">
    <property type="entry name" value="MYSc"/>
    <property type="match status" value="1"/>
</dbReference>
<dbReference type="FunFam" id="3.30.70.1590:FF:000003">
    <property type="entry name" value="Myosin-Va isoform 1"/>
    <property type="match status" value="1"/>
</dbReference>
<evidence type="ECO:0000313" key="22">
    <source>
        <dbReference type="Proteomes" id="UP000515203"/>
    </source>
</evidence>
<organism evidence="22 23">
    <name type="scientific">Octodon degus</name>
    <name type="common">Degu</name>
    <name type="synonym">Sciurus degus</name>
    <dbReference type="NCBI Taxonomy" id="10160"/>
    <lineage>
        <taxon>Eukaryota</taxon>
        <taxon>Metazoa</taxon>
        <taxon>Chordata</taxon>
        <taxon>Craniata</taxon>
        <taxon>Vertebrata</taxon>
        <taxon>Euteleostomi</taxon>
        <taxon>Mammalia</taxon>
        <taxon>Eutheria</taxon>
        <taxon>Euarchontoglires</taxon>
        <taxon>Glires</taxon>
        <taxon>Rodentia</taxon>
        <taxon>Hystricomorpha</taxon>
        <taxon>Octodontidae</taxon>
        <taxon>Octodon</taxon>
    </lineage>
</organism>
<name>A0A6P6EBN0_OCTDE</name>
<reference evidence="23" key="1">
    <citation type="submission" date="2025-08" db="UniProtKB">
        <authorList>
            <consortium name="RefSeq"/>
        </authorList>
    </citation>
    <scope>IDENTIFICATION</scope>
</reference>
<dbReference type="Gene3D" id="3.40.850.10">
    <property type="entry name" value="Kinesin motor domain"/>
    <property type="match status" value="1"/>
</dbReference>
<keyword evidence="2" id="KW-0813">Transport</keyword>
<dbReference type="GO" id="GO:0005524">
    <property type="term" value="F:ATP binding"/>
    <property type="evidence" value="ECO:0007669"/>
    <property type="project" value="UniProtKB-UniRule"/>
</dbReference>
<dbReference type="GO" id="GO:0016020">
    <property type="term" value="C:membrane"/>
    <property type="evidence" value="ECO:0007669"/>
    <property type="project" value="TreeGrafter"/>
</dbReference>
<evidence type="ECO:0000256" key="14">
    <source>
        <dbReference type="ARBA" id="ARBA00065467"/>
    </source>
</evidence>
<dbReference type="InterPro" id="IPR004009">
    <property type="entry name" value="SH3_Myosin"/>
</dbReference>
<dbReference type="Gene3D" id="1.20.5.190">
    <property type="match status" value="3"/>
</dbReference>
<dbReference type="InterPro" id="IPR027417">
    <property type="entry name" value="P-loop_NTPase"/>
</dbReference>
<dbReference type="GO" id="GO:0098685">
    <property type="term" value="C:Schaffer collateral - CA1 synapse"/>
    <property type="evidence" value="ECO:0007669"/>
    <property type="project" value="UniProtKB-ARBA"/>
</dbReference>
<dbReference type="Pfam" id="PF00612">
    <property type="entry name" value="IQ"/>
    <property type="match status" value="6"/>
</dbReference>
<keyword evidence="11 16" id="KW-0505">Motor protein</keyword>
<dbReference type="PROSITE" id="PS51844">
    <property type="entry name" value="SH3_LIKE"/>
    <property type="match status" value="1"/>
</dbReference>
<evidence type="ECO:0000256" key="3">
    <source>
        <dbReference type="ARBA" id="ARBA00022553"/>
    </source>
</evidence>
<dbReference type="GO" id="GO:0016459">
    <property type="term" value="C:myosin complex"/>
    <property type="evidence" value="ECO:0007669"/>
    <property type="project" value="UniProtKB-KW"/>
</dbReference>
<feature type="compositionally biased region" description="Polar residues" evidence="18">
    <location>
        <begin position="1085"/>
        <end position="1105"/>
    </location>
</feature>
<evidence type="ECO:0000256" key="4">
    <source>
        <dbReference type="ARBA" id="ARBA00022737"/>
    </source>
</evidence>
<gene>
    <name evidence="23" type="primary">Myo5b</name>
</gene>
<dbReference type="FunFam" id="1.10.10.820:FF:000001">
    <property type="entry name" value="Myosin heavy chain"/>
    <property type="match status" value="1"/>
</dbReference>
<dbReference type="GO" id="GO:0007015">
    <property type="term" value="P:actin filament organization"/>
    <property type="evidence" value="ECO:0007669"/>
    <property type="project" value="TreeGrafter"/>
</dbReference>
<feature type="compositionally biased region" description="Basic and acidic residues" evidence="18">
    <location>
        <begin position="1070"/>
        <end position="1079"/>
    </location>
</feature>
<evidence type="ECO:0000256" key="18">
    <source>
        <dbReference type="SAM" id="MobiDB-lite"/>
    </source>
</evidence>
<dbReference type="PROSITE" id="PS51456">
    <property type="entry name" value="MYOSIN_MOTOR"/>
    <property type="match status" value="1"/>
</dbReference>
<feature type="coiled-coil region" evidence="17">
    <location>
        <begin position="1298"/>
        <end position="1398"/>
    </location>
</feature>
<feature type="domain" description="Dilute" evidence="19">
    <location>
        <begin position="1484"/>
        <end position="1761"/>
    </location>
</feature>
<keyword evidence="3" id="KW-0597">Phosphoprotein</keyword>
<dbReference type="CTD" id="4645"/>
<keyword evidence="22" id="KW-1185">Reference proteome</keyword>
<evidence type="ECO:0000256" key="5">
    <source>
        <dbReference type="ARBA" id="ARBA00022741"/>
    </source>
</evidence>
<feature type="region of interest" description="Disordered" evidence="18">
    <location>
        <begin position="1070"/>
        <end position="1109"/>
    </location>
</feature>
<dbReference type="GO" id="GO:0045177">
    <property type="term" value="C:apical part of cell"/>
    <property type="evidence" value="ECO:0007669"/>
    <property type="project" value="UniProtKB-ARBA"/>
</dbReference>
<evidence type="ECO:0000256" key="6">
    <source>
        <dbReference type="ARBA" id="ARBA00022840"/>
    </source>
</evidence>
<evidence type="ECO:0000256" key="13">
    <source>
        <dbReference type="ARBA" id="ARBA00058661"/>
    </source>
</evidence>
<evidence type="ECO:0000256" key="10">
    <source>
        <dbReference type="ARBA" id="ARBA00023123"/>
    </source>
</evidence>
<dbReference type="GO" id="GO:0019899">
    <property type="term" value="F:enzyme binding"/>
    <property type="evidence" value="ECO:0007669"/>
    <property type="project" value="UniProtKB-ARBA"/>
</dbReference>
<evidence type="ECO:0000259" key="20">
    <source>
        <dbReference type="PROSITE" id="PS51456"/>
    </source>
</evidence>